<comment type="caution">
    <text evidence="2">The sequence shown here is derived from an EMBL/GenBank/DDBJ whole genome shotgun (WGS) entry which is preliminary data.</text>
</comment>
<protein>
    <submittedName>
        <fullName evidence="2">Uncharacterized protein</fullName>
    </submittedName>
</protein>
<feature type="region of interest" description="Disordered" evidence="1">
    <location>
        <begin position="1"/>
        <end position="21"/>
    </location>
</feature>
<keyword evidence="3" id="KW-1185">Reference proteome</keyword>
<reference evidence="2 3" key="1">
    <citation type="submission" date="2019-06" db="EMBL/GenBank/DDBJ databases">
        <title>Sequencing the genomes of 1000 actinobacteria strains.</title>
        <authorList>
            <person name="Klenk H.-P."/>
        </authorList>
    </citation>
    <scope>NUCLEOTIDE SEQUENCE [LARGE SCALE GENOMIC DNA]</scope>
    <source>
        <strain evidence="2 3">DSM 43186</strain>
    </source>
</reference>
<evidence type="ECO:0000313" key="2">
    <source>
        <dbReference type="EMBL" id="TQM73634.1"/>
    </source>
</evidence>
<proteinExistence type="predicted"/>
<sequence length="103" mass="11547">MRTWCGDGRRTGRHRPGTARPPWTRILWDVRERAAAAGLDLVEPRWLILYRVWARRFYAVPLAPVPGVREVEARTIAALQELLREAEAGAGWPGAGRKVAPAP</sequence>
<accession>A0A543ISS5</accession>
<evidence type="ECO:0000256" key="1">
    <source>
        <dbReference type="SAM" id="MobiDB-lite"/>
    </source>
</evidence>
<organism evidence="2 3">
    <name type="scientific">Thermopolyspora flexuosa</name>
    <dbReference type="NCBI Taxonomy" id="103836"/>
    <lineage>
        <taxon>Bacteria</taxon>
        <taxon>Bacillati</taxon>
        <taxon>Actinomycetota</taxon>
        <taxon>Actinomycetes</taxon>
        <taxon>Streptosporangiales</taxon>
        <taxon>Streptosporangiaceae</taxon>
        <taxon>Thermopolyspora</taxon>
    </lineage>
</organism>
<dbReference type="AlphaFoldDB" id="A0A543ISS5"/>
<gene>
    <name evidence="2" type="ORF">FHX40_0286</name>
</gene>
<name>A0A543ISS5_9ACTN</name>
<dbReference type="EMBL" id="VFPQ01000001">
    <property type="protein sequence ID" value="TQM73634.1"/>
    <property type="molecule type" value="Genomic_DNA"/>
</dbReference>
<evidence type="ECO:0000313" key="3">
    <source>
        <dbReference type="Proteomes" id="UP000319213"/>
    </source>
</evidence>
<dbReference type="Proteomes" id="UP000319213">
    <property type="component" value="Unassembled WGS sequence"/>
</dbReference>